<organism evidence="2 3">
    <name type="scientific">Candidatus Uhrbacteria bacterium CG10_big_fil_rev_8_21_14_0_10_48_16</name>
    <dbReference type="NCBI Taxonomy" id="1975038"/>
    <lineage>
        <taxon>Bacteria</taxon>
        <taxon>Candidatus Uhriibacteriota</taxon>
    </lineage>
</organism>
<keyword evidence="1" id="KW-0812">Transmembrane</keyword>
<accession>A0A2M8LG14</accession>
<keyword evidence="1" id="KW-1133">Transmembrane helix</keyword>
<comment type="caution">
    <text evidence="2">The sequence shown here is derived from an EMBL/GenBank/DDBJ whole genome shotgun (WGS) entry which is preliminary data.</text>
</comment>
<feature type="transmembrane region" description="Helical" evidence="1">
    <location>
        <begin position="12"/>
        <end position="31"/>
    </location>
</feature>
<evidence type="ECO:0000313" key="3">
    <source>
        <dbReference type="Proteomes" id="UP000231436"/>
    </source>
</evidence>
<evidence type="ECO:0000256" key="1">
    <source>
        <dbReference type="SAM" id="Phobius"/>
    </source>
</evidence>
<feature type="transmembrane region" description="Helical" evidence="1">
    <location>
        <begin position="37"/>
        <end position="60"/>
    </location>
</feature>
<proteinExistence type="predicted"/>
<sequence length="71" mass="8025">MFLKKRPLHLTRNLSIVIGLVLVWRGVWYVLDGLDILLFGGSHVWTALGGIVLGLVVLYLPDKDLKEIEKL</sequence>
<evidence type="ECO:0000313" key="2">
    <source>
        <dbReference type="EMBL" id="PJE76404.1"/>
    </source>
</evidence>
<dbReference type="Proteomes" id="UP000231436">
    <property type="component" value="Unassembled WGS sequence"/>
</dbReference>
<name>A0A2M8LG14_9BACT</name>
<keyword evidence="1" id="KW-0472">Membrane</keyword>
<dbReference type="EMBL" id="PFEU01000024">
    <property type="protein sequence ID" value="PJE76404.1"/>
    <property type="molecule type" value="Genomic_DNA"/>
</dbReference>
<protein>
    <submittedName>
        <fullName evidence="2">Uncharacterized protein</fullName>
    </submittedName>
</protein>
<dbReference type="AlphaFoldDB" id="A0A2M8LG14"/>
<gene>
    <name evidence="2" type="ORF">COV05_04735</name>
</gene>
<reference evidence="3" key="1">
    <citation type="submission" date="2017-09" db="EMBL/GenBank/DDBJ databases">
        <title>Depth-based differentiation of microbial function through sediment-hosted aquifers and enrichment of novel symbionts in the deep terrestrial subsurface.</title>
        <authorList>
            <person name="Probst A.J."/>
            <person name="Ladd B."/>
            <person name="Jarett J.K."/>
            <person name="Geller-Mcgrath D.E."/>
            <person name="Sieber C.M.K."/>
            <person name="Emerson J.B."/>
            <person name="Anantharaman K."/>
            <person name="Thomas B.C."/>
            <person name="Malmstrom R."/>
            <person name="Stieglmeier M."/>
            <person name="Klingl A."/>
            <person name="Woyke T."/>
            <person name="Ryan C.M."/>
            <person name="Banfield J.F."/>
        </authorList>
    </citation>
    <scope>NUCLEOTIDE SEQUENCE [LARGE SCALE GENOMIC DNA]</scope>
</reference>